<dbReference type="EMBL" id="BSFN01000007">
    <property type="protein sequence ID" value="GLK89739.1"/>
    <property type="molecule type" value="Genomic_DNA"/>
</dbReference>
<dbReference type="InterPro" id="IPR001638">
    <property type="entry name" value="Solute-binding_3/MltF_N"/>
</dbReference>
<evidence type="ECO:0000259" key="8">
    <source>
        <dbReference type="SMART" id="SM00062"/>
    </source>
</evidence>
<proteinExistence type="inferred from homology"/>
<dbReference type="NCBIfam" id="NF008588">
    <property type="entry name" value="PRK11553.1"/>
    <property type="match status" value="1"/>
</dbReference>
<sequence>MPVIKWAAALLALVATSQLAFADPASLRIGYQKGSASLVLAKEHKLLEQRFAQTAIKWIEFPAGPQMLEALNIGALDVGSTGDIPPLFAQAAGADLLYIAAEPAKPQAEVIVVRPGSPLHSVAELKGKKVAFQKGSSSHNLLLRALNKAGLAIGDIQPVYLSPADARAAFEQGSVDAWVIWDPYYSALELEGKARVLANGEGLRLIGPFFLAARPYAQANPDFVHALLDELGKAEALTRSDKAASIQLLAEFMGLPPAVIEQTFSHRPASPPIAVSDEIVQAQQATADLFFANRLLPKKTGCRQSSLEALIRPALVGCAPRTNDCRPTAGDRSAAMFLIVVRHFPLRHTAQKSRCQLRQRGPIVRRRCTSASGFGDPINHWRTSAATNPAGAFFCPQDCLWRLCAGYLRVCRIPLVAGSPTRVQPSPNRLATMGDGFT</sequence>
<evidence type="ECO:0000256" key="5">
    <source>
        <dbReference type="ARBA" id="ARBA00055538"/>
    </source>
</evidence>
<dbReference type="PANTHER" id="PTHR30024">
    <property type="entry name" value="ALIPHATIC SULFONATES-BINDING PROTEIN-RELATED"/>
    <property type="match status" value="1"/>
</dbReference>
<dbReference type="SUPFAM" id="SSF53850">
    <property type="entry name" value="Periplasmic binding protein-like II"/>
    <property type="match status" value="1"/>
</dbReference>
<evidence type="ECO:0000256" key="1">
    <source>
        <dbReference type="ARBA" id="ARBA00004418"/>
    </source>
</evidence>
<comment type="similarity">
    <text evidence="2">Belongs to the bacterial solute-binding protein SsuA/TauA family.</text>
</comment>
<dbReference type="InterPro" id="IPR010067">
    <property type="entry name" value="ABC_SsuA_sub-bd"/>
</dbReference>
<evidence type="ECO:0000256" key="6">
    <source>
        <dbReference type="ARBA" id="ARBA00070228"/>
    </source>
</evidence>
<keyword evidence="3" id="KW-0813">Transport</keyword>
<dbReference type="Gene3D" id="3.40.190.10">
    <property type="entry name" value="Periplasmic binding protein-like II"/>
    <property type="match status" value="2"/>
</dbReference>
<dbReference type="GO" id="GO:0016020">
    <property type="term" value="C:membrane"/>
    <property type="evidence" value="ECO:0007669"/>
    <property type="project" value="InterPro"/>
</dbReference>
<feature type="signal peptide" evidence="7">
    <location>
        <begin position="1"/>
        <end position="22"/>
    </location>
</feature>
<dbReference type="Pfam" id="PF09084">
    <property type="entry name" value="NMT1"/>
    <property type="match status" value="1"/>
</dbReference>
<evidence type="ECO:0000256" key="3">
    <source>
        <dbReference type="ARBA" id="ARBA00022448"/>
    </source>
</evidence>
<comment type="subcellular location">
    <subcellularLocation>
        <location evidence="1">Periplasm</location>
    </subcellularLocation>
</comment>
<accession>A0A9W6NFI5</accession>
<evidence type="ECO:0000256" key="7">
    <source>
        <dbReference type="SAM" id="SignalP"/>
    </source>
</evidence>
<feature type="chain" id="PRO_5040737516" description="Putative aliphatic sulfonates-binding protein" evidence="7">
    <location>
        <begin position="23"/>
        <end position="438"/>
    </location>
</feature>
<name>A0A9W6NFI5_9PSED</name>
<evidence type="ECO:0000313" key="10">
    <source>
        <dbReference type="Proteomes" id="UP001143328"/>
    </source>
</evidence>
<dbReference type="Proteomes" id="UP001143328">
    <property type="component" value="Unassembled WGS sequence"/>
</dbReference>
<organism evidence="9 10">
    <name type="scientific">Pseudomonas turukhanskensis</name>
    <dbReference type="NCBI Taxonomy" id="1806536"/>
    <lineage>
        <taxon>Bacteria</taxon>
        <taxon>Pseudomonadati</taxon>
        <taxon>Pseudomonadota</taxon>
        <taxon>Gammaproteobacteria</taxon>
        <taxon>Pseudomonadales</taxon>
        <taxon>Pseudomonadaceae</taxon>
        <taxon>Pseudomonas</taxon>
    </lineage>
</organism>
<dbReference type="AlphaFoldDB" id="A0A9W6NFI5"/>
<gene>
    <name evidence="9" type="ORF">GCM10017655_28010</name>
</gene>
<evidence type="ECO:0000256" key="2">
    <source>
        <dbReference type="ARBA" id="ARBA00010742"/>
    </source>
</evidence>
<keyword evidence="4 7" id="KW-0732">Signal</keyword>
<evidence type="ECO:0000256" key="4">
    <source>
        <dbReference type="ARBA" id="ARBA00022729"/>
    </source>
</evidence>
<keyword evidence="10" id="KW-1185">Reference proteome</keyword>
<dbReference type="SMART" id="SM00062">
    <property type="entry name" value="PBPb"/>
    <property type="match status" value="1"/>
</dbReference>
<dbReference type="CDD" id="cd13557">
    <property type="entry name" value="PBP2_SsuA"/>
    <property type="match status" value="1"/>
</dbReference>
<dbReference type="GO" id="GO:0042626">
    <property type="term" value="F:ATPase-coupled transmembrane transporter activity"/>
    <property type="evidence" value="ECO:0007669"/>
    <property type="project" value="InterPro"/>
</dbReference>
<comment type="caution">
    <text evidence="9">The sequence shown here is derived from an EMBL/GenBank/DDBJ whole genome shotgun (WGS) entry which is preliminary data.</text>
</comment>
<dbReference type="PANTHER" id="PTHR30024:SF42">
    <property type="entry name" value="ALIPHATIC SULFONATES-BINDING PROTEIN-RELATED"/>
    <property type="match status" value="1"/>
</dbReference>
<dbReference type="FunFam" id="3.40.190.10:FF:000050">
    <property type="entry name" value="Sulfonate ABC transporter substrate-binding protein"/>
    <property type="match status" value="1"/>
</dbReference>
<evidence type="ECO:0000313" key="9">
    <source>
        <dbReference type="EMBL" id="GLK89739.1"/>
    </source>
</evidence>
<dbReference type="RefSeq" id="WP_271195927.1">
    <property type="nucleotide sequence ID" value="NZ_BSFN01000007.1"/>
</dbReference>
<reference evidence="9" key="1">
    <citation type="journal article" date="2014" name="Int. J. Syst. Evol. Microbiol.">
        <title>Complete genome sequence of Corynebacterium casei LMG S-19264T (=DSM 44701T), isolated from a smear-ripened cheese.</title>
        <authorList>
            <consortium name="US DOE Joint Genome Institute (JGI-PGF)"/>
            <person name="Walter F."/>
            <person name="Albersmeier A."/>
            <person name="Kalinowski J."/>
            <person name="Ruckert C."/>
        </authorList>
    </citation>
    <scope>NUCLEOTIDE SEQUENCE</scope>
    <source>
        <strain evidence="9">VKM B-2935</strain>
    </source>
</reference>
<dbReference type="InterPro" id="IPR015168">
    <property type="entry name" value="SsuA/THI5"/>
</dbReference>
<dbReference type="GO" id="GO:0042597">
    <property type="term" value="C:periplasmic space"/>
    <property type="evidence" value="ECO:0007669"/>
    <property type="project" value="UniProtKB-SubCell"/>
</dbReference>
<dbReference type="NCBIfam" id="TIGR01728">
    <property type="entry name" value="SsuA_fam"/>
    <property type="match status" value="1"/>
</dbReference>
<feature type="domain" description="Solute-binding protein family 3/N-terminal" evidence="8">
    <location>
        <begin position="26"/>
        <end position="247"/>
    </location>
</feature>
<comment type="function">
    <text evidence="5">Part of a binding-protein-dependent transport system for aliphatic sulfonates. Putative binding protein.</text>
</comment>
<protein>
    <recommendedName>
        <fullName evidence="6">Putative aliphatic sulfonates-binding protein</fullName>
    </recommendedName>
</protein>
<reference evidence="9" key="2">
    <citation type="submission" date="2023-01" db="EMBL/GenBank/DDBJ databases">
        <authorList>
            <person name="Sun Q."/>
            <person name="Evtushenko L."/>
        </authorList>
    </citation>
    <scope>NUCLEOTIDE SEQUENCE</scope>
    <source>
        <strain evidence="9">VKM B-2935</strain>
    </source>
</reference>